<proteinExistence type="predicted"/>
<dbReference type="EMBL" id="JADBJN010000004">
    <property type="protein sequence ID" value="KAG5669282.1"/>
    <property type="molecule type" value="Genomic_DNA"/>
</dbReference>
<feature type="chain" id="PRO_5039927933" description="Protease inhibitor" evidence="1">
    <location>
        <begin position="19"/>
        <end position="145"/>
    </location>
</feature>
<dbReference type="OrthoDB" id="6236007at2759"/>
<dbReference type="AlphaFoldDB" id="A0A9J6BHV3"/>
<reference evidence="2" key="1">
    <citation type="submission" date="2021-03" db="EMBL/GenBank/DDBJ databases">
        <title>Chromosome level genome of the anhydrobiotic midge Polypedilum vanderplanki.</title>
        <authorList>
            <person name="Yoshida Y."/>
            <person name="Kikawada T."/>
            <person name="Gusev O."/>
        </authorList>
    </citation>
    <scope>NUCLEOTIDE SEQUENCE</scope>
    <source>
        <strain evidence="2">NIAS01</strain>
        <tissue evidence="2">Whole body or cell culture</tissue>
    </source>
</reference>
<gene>
    <name evidence="2" type="ORF">PVAND_017172</name>
</gene>
<protein>
    <recommendedName>
        <fullName evidence="4">Protease inhibitor</fullName>
    </recommendedName>
</protein>
<organism evidence="2 3">
    <name type="scientific">Polypedilum vanderplanki</name>
    <name type="common">Sleeping chironomid midge</name>
    <dbReference type="NCBI Taxonomy" id="319348"/>
    <lineage>
        <taxon>Eukaryota</taxon>
        <taxon>Metazoa</taxon>
        <taxon>Ecdysozoa</taxon>
        <taxon>Arthropoda</taxon>
        <taxon>Hexapoda</taxon>
        <taxon>Insecta</taxon>
        <taxon>Pterygota</taxon>
        <taxon>Neoptera</taxon>
        <taxon>Endopterygota</taxon>
        <taxon>Diptera</taxon>
        <taxon>Nematocera</taxon>
        <taxon>Chironomoidea</taxon>
        <taxon>Chironomidae</taxon>
        <taxon>Chironominae</taxon>
        <taxon>Polypedilum</taxon>
        <taxon>Polypedilum</taxon>
    </lineage>
</organism>
<evidence type="ECO:0000256" key="1">
    <source>
        <dbReference type="SAM" id="SignalP"/>
    </source>
</evidence>
<keyword evidence="1" id="KW-0732">Signal</keyword>
<feature type="signal peptide" evidence="1">
    <location>
        <begin position="1"/>
        <end position="18"/>
    </location>
</feature>
<evidence type="ECO:0008006" key="4">
    <source>
        <dbReference type="Google" id="ProtNLM"/>
    </source>
</evidence>
<dbReference type="Proteomes" id="UP001107558">
    <property type="component" value="Chromosome 4"/>
</dbReference>
<evidence type="ECO:0000313" key="2">
    <source>
        <dbReference type="EMBL" id="KAG5669282.1"/>
    </source>
</evidence>
<name>A0A9J6BHV3_POLVA</name>
<accession>A0A9J6BHV3</accession>
<evidence type="ECO:0000313" key="3">
    <source>
        <dbReference type="Proteomes" id="UP001107558"/>
    </source>
</evidence>
<comment type="caution">
    <text evidence="2">The sequence shown here is derived from an EMBL/GenBank/DDBJ whole genome shotgun (WGS) entry which is preliminary data.</text>
</comment>
<sequence>MYFFMFFLINLTLTIIESSSIKNKVQECGPNEFWNEQPYACGFKCTSSGIEYKCERARRSPGCDCHFGFYLNMDTKKCEKINCNKMDCAGKPNEMHFECESSRRDRCECTERITMDCNSGCMCKNGFCRVNGTCVKRECHHPVYS</sequence>
<keyword evidence="3" id="KW-1185">Reference proteome</keyword>